<organism evidence="2 3">
    <name type="scientific">Setaria digitata</name>
    <dbReference type="NCBI Taxonomy" id="48799"/>
    <lineage>
        <taxon>Eukaryota</taxon>
        <taxon>Metazoa</taxon>
        <taxon>Ecdysozoa</taxon>
        <taxon>Nematoda</taxon>
        <taxon>Chromadorea</taxon>
        <taxon>Rhabditida</taxon>
        <taxon>Spirurina</taxon>
        <taxon>Spiruromorpha</taxon>
        <taxon>Filarioidea</taxon>
        <taxon>Setariidae</taxon>
        <taxon>Setaria</taxon>
    </lineage>
</organism>
<evidence type="ECO:0000313" key="2">
    <source>
        <dbReference type="Proteomes" id="UP000887581"/>
    </source>
</evidence>
<reference evidence="3" key="1">
    <citation type="submission" date="2022-11" db="UniProtKB">
        <authorList>
            <consortium name="WormBaseParasite"/>
        </authorList>
    </citation>
    <scope>IDENTIFICATION</scope>
</reference>
<dbReference type="Proteomes" id="UP000887581">
    <property type="component" value="Unplaced"/>
</dbReference>
<keyword evidence="2" id="KW-1185">Reference proteome</keyword>
<evidence type="ECO:0000256" key="1">
    <source>
        <dbReference type="SAM" id="MobiDB-lite"/>
    </source>
</evidence>
<protein>
    <submittedName>
        <fullName evidence="3">Uncharacterized protein</fullName>
    </submittedName>
</protein>
<accession>A0A915PCK4</accession>
<name>A0A915PCK4_9BILA</name>
<feature type="region of interest" description="Disordered" evidence="1">
    <location>
        <begin position="1"/>
        <end position="67"/>
    </location>
</feature>
<evidence type="ECO:0000313" key="3">
    <source>
        <dbReference type="WBParaSite" id="sdigi.contig109.g4511.t1"/>
    </source>
</evidence>
<sequence length="109" mass="11999">MKMVTQAVASSSFDKKRRKKSSCQLKDVRARRKLAPGSASIKCDRSGETTRRDTPLHPRAPPRDSLVPPQVQIRTAGTVLQHLLFPGGLGLRWESVVGYTEKGLFPGSN</sequence>
<proteinExistence type="predicted"/>
<feature type="compositionally biased region" description="Basic and acidic residues" evidence="1">
    <location>
        <begin position="42"/>
        <end position="56"/>
    </location>
</feature>
<dbReference type="AlphaFoldDB" id="A0A915PCK4"/>
<dbReference type="WBParaSite" id="sdigi.contig109.g4511.t1">
    <property type="protein sequence ID" value="sdigi.contig109.g4511.t1"/>
    <property type="gene ID" value="sdigi.contig109.g4511"/>
</dbReference>